<dbReference type="AlphaFoldDB" id="A0A1H0EYI7"/>
<protein>
    <submittedName>
        <fullName evidence="2">Uncharacterized protein</fullName>
    </submittedName>
</protein>
<evidence type="ECO:0000313" key="2">
    <source>
        <dbReference type="EMBL" id="SDN87464.1"/>
    </source>
</evidence>
<proteinExistence type="predicted"/>
<gene>
    <name evidence="2" type="ORF">SAMN05192530_102279</name>
</gene>
<feature type="region of interest" description="Disordered" evidence="1">
    <location>
        <begin position="1"/>
        <end position="69"/>
    </location>
</feature>
<keyword evidence="3" id="KW-1185">Reference proteome</keyword>
<accession>A0A1H0EYI7</accession>
<organism evidence="2 3">
    <name type="scientific">Aureimonas jatrophae</name>
    <dbReference type="NCBI Taxonomy" id="1166073"/>
    <lineage>
        <taxon>Bacteria</taxon>
        <taxon>Pseudomonadati</taxon>
        <taxon>Pseudomonadota</taxon>
        <taxon>Alphaproteobacteria</taxon>
        <taxon>Hyphomicrobiales</taxon>
        <taxon>Aurantimonadaceae</taxon>
        <taxon>Aureimonas</taxon>
    </lineage>
</organism>
<evidence type="ECO:0000256" key="1">
    <source>
        <dbReference type="SAM" id="MobiDB-lite"/>
    </source>
</evidence>
<evidence type="ECO:0000313" key="3">
    <source>
        <dbReference type="Proteomes" id="UP000198793"/>
    </source>
</evidence>
<dbReference type="EMBL" id="FNIT01000002">
    <property type="protein sequence ID" value="SDN87464.1"/>
    <property type="molecule type" value="Genomic_DNA"/>
</dbReference>
<dbReference type="RefSeq" id="WP_090670333.1">
    <property type="nucleotide sequence ID" value="NZ_FNIT01000002.1"/>
</dbReference>
<sequence>MPADAAQRVADKGTTMTDDRNAGAKPGETAREKTERLRAARLQAEQDKDARIERANRKAAARRKVLGKP</sequence>
<dbReference type="Proteomes" id="UP000198793">
    <property type="component" value="Unassembled WGS sequence"/>
</dbReference>
<name>A0A1H0EYI7_9HYPH</name>
<feature type="compositionally biased region" description="Basic and acidic residues" evidence="1">
    <location>
        <begin position="17"/>
        <end position="56"/>
    </location>
</feature>
<reference evidence="2 3" key="1">
    <citation type="submission" date="2016-10" db="EMBL/GenBank/DDBJ databases">
        <authorList>
            <person name="de Groot N.N."/>
        </authorList>
    </citation>
    <scope>NUCLEOTIDE SEQUENCE [LARGE SCALE GENOMIC DNA]</scope>
    <source>
        <strain evidence="3">L7-484,KACC 16230,DSM 25025</strain>
    </source>
</reference>
<feature type="compositionally biased region" description="Basic residues" evidence="1">
    <location>
        <begin position="57"/>
        <end position="69"/>
    </location>
</feature>